<keyword evidence="5 8" id="KW-0067">ATP-binding</keyword>
<keyword evidence="11" id="KW-1185">Reference proteome</keyword>
<evidence type="ECO:0000256" key="8">
    <source>
        <dbReference type="HAMAP-Rule" id="MF_00238"/>
    </source>
</evidence>
<dbReference type="InterPro" id="IPR011994">
    <property type="entry name" value="Cytidylate_kinase_dom"/>
</dbReference>
<dbReference type="EMBL" id="QVEU01000003">
    <property type="protein sequence ID" value="RGB76428.1"/>
    <property type="molecule type" value="Genomic_DNA"/>
</dbReference>
<dbReference type="GO" id="GO:0036431">
    <property type="term" value="F:dCMP kinase activity"/>
    <property type="evidence" value="ECO:0007669"/>
    <property type="project" value="InterPro"/>
</dbReference>
<evidence type="ECO:0000256" key="1">
    <source>
        <dbReference type="ARBA" id="ARBA00009427"/>
    </source>
</evidence>
<comment type="caution">
    <text evidence="10">The sequence shown here is derived from an EMBL/GenBank/DDBJ whole genome shotgun (WGS) entry which is preliminary data.</text>
</comment>
<keyword evidence="3 8" id="KW-0547">Nucleotide-binding</keyword>
<dbReference type="EC" id="2.7.4.25" evidence="8"/>
<comment type="catalytic activity">
    <reaction evidence="7 8">
        <text>CMP + ATP = CDP + ADP</text>
        <dbReference type="Rhea" id="RHEA:11600"/>
        <dbReference type="ChEBI" id="CHEBI:30616"/>
        <dbReference type="ChEBI" id="CHEBI:58069"/>
        <dbReference type="ChEBI" id="CHEBI:60377"/>
        <dbReference type="ChEBI" id="CHEBI:456216"/>
        <dbReference type="EC" id="2.7.4.25"/>
    </reaction>
</comment>
<evidence type="ECO:0000256" key="3">
    <source>
        <dbReference type="ARBA" id="ARBA00022741"/>
    </source>
</evidence>
<dbReference type="Pfam" id="PF02224">
    <property type="entry name" value="Cytidylate_kin"/>
    <property type="match status" value="1"/>
</dbReference>
<proteinExistence type="inferred from homology"/>
<gene>
    <name evidence="8" type="primary">cmk</name>
    <name evidence="10" type="ORF">DXA39_04465</name>
</gene>
<dbReference type="CDD" id="cd02020">
    <property type="entry name" value="CMPK"/>
    <property type="match status" value="1"/>
</dbReference>
<evidence type="ECO:0000256" key="4">
    <source>
        <dbReference type="ARBA" id="ARBA00022777"/>
    </source>
</evidence>
<dbReference type="Gene3D" id="3.40.50.300">
    <property type="entry name" value="P-loop containing nucleotide triphosphate hydrolases"/>
    <property type="match status" value="1"/>
</dbReference>
<dbReference type="NCBIfam" id="TIGR00017">
    <property type="entry name" value="cmk"/>
    <property type="match status" value="1"/>
</dbReference>
<dbReference type="PANTHER" id="PTHR21299:SF2">
    <property type="entry name" value="CYTIDYLATE KINASE"/>
    <property type="match status" value="1"/>
</dbReference>
<keyword evidence="2 8" id="KW-0808">Transferase</keyword>
<evidence type="ECO:0000259" key="9">
    <source>
        <dbReference type="Pfam" id="PF02224"/>
    </source>
</evidence>
<dbReference type="SUPFAM" id="SSF52540">
    <property type="entry name" value="P-loop containing nucleoside triphosphate hydrolases"/>
    <property type="match status" value="1"/>
</dbReference>
<dbReference type="OrthoDB" id="9807434at2"/>
<evidence type="ECO:0000313" key="10">
    <source>
        <dbReference type="EMBL" id="RGB76428.1"/>
    </source>
</evidence>
<dbReference type="GO" id="GO:0005829">
    <property type="term" value="C:cytosol"/>
    <property type="evidence" value="ECO:0007669"/>
    <property type="project" value="TreeGrafter"/>
</dbReference>
<dbReference type="Proteomes" id="UP000261011">
    <property type="component" value="Unassembled WGS sequence"/>
</dbReference>
<dbReference type="InterPro" id="IPR003136">
    <property type="entry name" value="Cytidylate_kin"/>
</dbReference>
<dbReference type="InterPro" id="IPR027417">
    <property type="entry name" value="P-loop_NTPase"/>
</dbReference>
<feature type="binding site" evidence="8">
    <location>
        <begin position="9"/>
        <end position="17"/>
    </location>
    <ligand>
        <name>ATP</name>
        <dbReference type="ChEBI" id="CHEBI:30616"/>
    </ligand>
</feature>
<organism evidence="10 11">
    <name type="scientific">Anaerococcus nagyae</name>
    <dbReference type="NCBI Taxonomy" id="1755241"/>
    <lineage>
        <taxon>Bacteria</taxon>
        <taxon>Bacillati</taxon>
        <taxon>Bacillota</taxon>
        <taxon>Tissierellia</taxon>
        <taxon>Tissierellales</taxon>
        <taxon>Peptoniphilaceae</taxon>
        <taxon>Anaerococcus</taxon>
    </lineage>
</organism>
<sequence length="217" mass="24475">MTYILAIDGPSGSGKSTISVKLAEILKIEYLNTGSMYRAVTKYFLDNNIKEDASDCKISEALDDINIDFIENNIYINGENVEGDIRTDLVTKNVSWVSANGLVRQRLVEMQREIANEKSFVLDGRDIGTVVFPNAKYKFYLTANAHQRAIRRFFQNESGFSIDELEQAIIQRDLYDSTRAISPLKKADDAIEIDNSNQTIEETVKTILDNMGKDDVV</sequence>
<keyword evidence="4 8" id="KW-0418">Kinase</keyword>
<protein>
    <recommendedName>
        <fullName evidence="8">Cytidylate kinase</fullName>
        <shortName evidence="8">CK</shortName>
        <ecNumber evidence="8">2.7.4.25</ecNumber>
    </recommendedName>
    <alternativeName>
        <fullName evidence="8">Cytidine monophosphate kinase</fullName>
        <shortName evidence="8">CMP kinase</shortName>
    </alternativeName>
</protein>
<dbReference type="HAMAP" id="MF_00238">
    <property type="entry name" value="Cytidyl_kinase_type1"/>
    <property type="match status" value="1"/>
</dbReference>
<dbReference type="GO" id="GO:0006220">
    <property type="term" value="P:pyrimidine nucleotide metabolic process"/>
    <property type="evidence" value="ECO:0007669"/>
    <property type="project" value="UniProtKB-UniRule"/>
</dbReference>
<evidence type="ECO:0000256" key="2">
    <source>
        <dbReference type="ARBA" id="ARBA00022679"/>
    </source>
</evidence>
<accession>A0A3E2TIC9</accession>
<name>A0A3E2TIC9_9FIRM</name>
<dbReference type="GO" id="GO:0005524">
    <property type="term" value="F:ATP binding"/>
    <property type="evidence" value="ECO:0007669"/>
    <property type="project" value="UniProtKB-UniRule"/>
</dbReference>
<comment type="subcellular location">
    <subcellularLocation>
        <location evidence="8">Cytoplasm</location>
    </subcellularLocation>
</comment>
<dbReference type="AlphaFoldDB" id="A0A3E2TIC9"/>
<evidence type="ECO:0000313" key="11">
    <source>
        <dbReference type="Proteomes" id="UP000261011"/>
    </source>
</evidence>
<dbReference type="PANTHER" id="PTHR21299">
    <property type="entry name" value="CYTIDYLATE KINASE/PANTOATE-BETA-ALANINE LIGASE"/>
    <property type="match status" value="1"/>
</dbReference>
<evidence type="ECO:0000256" key="6">
    <source>
        <dbReference type="ARBA" id="ARBA00047615"/>
    </source>
</evidence>
<dbReference type="GO" id="GO:0015949">
    <property type="term" value="P:nucleobase-containing small molecule interconversion"/>
    <property type="evidence" value="ECO:0007669"/>
    <property type="project" value="TreeGrafter"/>
</dbReference>
<comment type="similarity">
    <text evidence="1 8">Belongs to the cytidylate kinase family. Type 1 subfamily.</text>
</comment>
<evidence type="ECO:0000256" key="5">
    <source>
        <dbReference type="ARBA" id="ARBA00022840"/>
    </source>
</evidence>
<reference evidence="10 11" key="1">
    <citation type="submission" date="2018-08" db="EMBL/GenBank/DDBJ databases">
        <title>A genome reference for cultivated species of the human gut microbiota.</title>
        <authorList>
            <person name="Zou Y."/>
            <person name="Xue W."/>
            <person name="Luo G."/>
        </authorList>
    </citation>
    <scope>NUCLEOTIDE SEQUENCE [LARGE SCALE GENOMIC DNA]</scope>
    <source>
        <strain evidence="10 11">OF01-3</strain>
    </source>
</reference>
<comment type="catalytic activity">
    <reaction evidence="6 8">
        <text>dCMP + ATP = dCDP + ADP</text>
        <dbReference type="Rhea" id="RHEA:25094"/>
        <dbReference type="ChEBI" id="CHEBI:30616"/>
        <dbReference type="ChEBI" id="CHEBI:57566"/>
        <dbReference type="ChEBI" id="CHEBI:58593"/>
        <dbReference type="ChEBI" id="CHEBI:456216"/>
        <dbReference type="EC" id="2.7.4.25"/>
    </reaction>
</comment>
<keyword evidence="8" id="KW-0963">Cytoplasm</keyword>
<evidence type="ECO:0000256" key="7">
    <source>
        <dbReference type="ARBA" id="ARBA00048478"/>
    </source>
</evidence>
<feature type="domain" description="Cytidylate kinase" evidence="9">
    <location>
        <begin position="6"/>
        <end position="211"/>
    </location>
</feature>
<dbReference type="GO" id="GO:0036430">
    <property type="term" value="F:CMP kinase activity"/>
    <property type="evidence" value="ECO:0007669"/>
    <property type="project" value="RHEA"/>
</dbReference>
<dbReference type="RefSeq" id="WP_117521397.1">
    <property type="nucleotide sequence ID" value="NZ_QVEU01000003.1"/>
</dbReference>